<evidence type="ECO:0008006" key="12">
    <source>
        <dbReference type="Google" id="ProtNLM"/>
    </source>
</evidence>
<dbReference type="InterPro" id="IPR050445">
    <property type="entry name" value="Bact_polysacc_biosynth/exp"/>
</dbReference>
<dbReference type="Pfam" id="PF02706">
    <property type="entry name" value="Wzz"/>
    <property type="match status" value="1"/>
</dbReference>
<dbReference type="InterPro" id="IPR032807">
    <property type="entry name" value="GNVR"/>
</dbReference>
<dbReference type="Proteomes" id="UP000671879">
    <property type="component" value="Chromosome"/>
</dbReference>
<comment type="subcellular location">
    <subcellularLocation>
        <location evidence="1">Cell membrane</location>
        <topology evidence="1">Multi-pass membrane protein</topology>
    </subcellularLocation>
</comment>
<proteinExistence type="predicted"/>
<evidence type="ECO:0000313" key="11">
    <source>
        <dbReference type="Proteomes" id="UP000671879"/>
    </source>
</evidence>
<evidence type="ECO:0000256" key="4">
    <source>
        <dbReference type="ARBA" id="ARBA00022989"/>
    </source>
</evidence>
<evidence type="ECO:0000259" key="8">
    <source>
        <dbReference type="Pfam" id="PF02706"/>
    </source>
</evidence>
<evidence type="ECO:0000256" key="3">
    <source>
        <dbReference type="ARBA" id="ARBA00022692"/>
    </source>
</evidence>
<organism evidence="10 11">
    <name type="scientific">Aminithiophilus ramosus</name>
    <dbReference type="NCBI Taxonomy" id="3029084"/>
    <lineage>
        <taxon>Bacteria</taxon>
        <taxon>Thermotogati</taxon>
        <taxon>Synergistota</taxon>
        <taxon>Synergistia</taxon>
        <taxon>Synergistales</taxon>
        <taxon>Aminithiophilaceae</taxon>
        <taxon>Aminithiophilus</taxon>
    </lineage>
</organism>
<keyword evidence="3 7" id="KW-0812">Transmembrane</keyword>
<dbReference type="InterPro" id="IPR003856">
    <property type="entry name" value="LPS_length_determ_N"/>
</dbReference>
<evidence type="ECO:0000256" key="1">
    <source>
        <dbReference type="ARBA" id="ARBA00004651"/>
    </source>
</evidence>
<feature type="domain" description="Polysaccharide chain length determinant N-terminal" evidence="8">
    <location>
        <begin position="15"/>
        <end position="111"/>
    </location>
</feature>
<protein>
    <recommendedName>
        <fullName evidence="12">Lipopolysaccharide biosynthesis protein</fullName>
    </recommendedName>
</protein>
<dbReference type="PANTHER" id="PTHR32309:SF13">
    <property type="entry name" value="FERRIC ENTEROBACTIN TRANSPORT PROTEIN FEPE"/>
    <property type="match status" value="1"/>
</dbReference>
<dbReference type="KEGG" id="aram:KAR29_11425"/>
<dbReference type="GO" id="GO:0005886">
    <property type="term" value="C:plasma membrane"/>
    <property type="evidence" value="ECO:0007669"/>
    <property type="project" value="UniProtKB-SubCell"/>
</dbReference>
<dbReference type="AlphaFoldDB" id="A0A9Q7EZ77"/>
<evidence type="ECO:0000256" key="7">
    <source>
        <dbReference type="SAM" id="Phobius"/>
    </source>
</evidence>
<reference evidence="11" key="1">
    <citation type="submission" date="2021-04" db="EMBL/GenBank/DDBJ databases">
        <title>A novel Synergistetes isolate from a pyrite-forming mixed culture.</title>
        <authorList>
            <person name="Bunk B."/>
            <person name="Sproer C."/>
            <person name="Spring S."/>
            <person name="Pester M."/>
        </authorList>
    </citation>
    <scope>NUCLEOTIDE SEQUENCE [LARGE SCALE GENOMIC DNA]</scope>
    <source>
        <strain evidence="11">J.5.4.2-T.3.5.2</strain>
    </source>
</reference>
<name>A0A9Q7EZ77_9BACT</name>
<evidence type="ECO:0000256" key="5">
    <source>
        <dbReference type="ARBA" id="ARBA00023136"/>
    </source>
</evidence>
<dbReference type="RefSeq" id="WP_274373114.1">
    <property type="nucleotide sequence ID" value="NZ_CP072943.1"/>
</dbReference>
<keyword evidence="6" id="KW-0175">Coiled coil</keyword>
<keyword evidence="11" id="KW-1185">Reference proteome</keyword>
<keyword evidence="2" id="KW-1003">Cell membrane</keyword>
<evidence type="ECO:0000259" key="9">
    <source>
        <dbReference type="Pfam" id="PF13807"/>
    </source>
</evidence>
<dbReference type="GO" id="GO:0004713">
    <property type="term" value="F:protein tyrosine kinase activity"/>
    <property type="evidence" value="ECO:0007669"/>
    <property type="project" value="TreeGrafter"/>
</dbReference>
<feature type="transmembrane region" description="Helical" evidence="7">
    <location>
        <begin position="352"/>
        <end position="372"/>
    </location>
</feature>
<evidence type="ECO:0000256" key="6">
    <source>
        <dbReference type="SAM" id="Coils"/>
    </source>
</evidence>
<evidence type="ECO:0000256" key="2">
    <source>
        <dbReference type="ARBA" id="ARBA00022475"/>
    </source>
</evidence>
<gene>
    <name evidence="10" type="ORF">KAR29_11425</name>
</gene>
<evidence type="ECO:0000313" key="10">
    <source>
        <dbReference type="EMBL" id="QTX31917.1"/>
    </source>
</evidence>
<dbReference type="PANTHER" id="PTHR32309">
    <property type="entry name" value="TYROSINE-PROTEIN KINASE"/>
    <property type="match status" value="1"/>
</dbReference>
<feature type="transmembrane region" description="Helical" evidence="7">
    <location>
        <begin position="32"/>
        <end position="50"/>
    </location>
</feature>
<dbReference type="Pfam" id="PF13807">
    <property type="entry name" value="GNVR"/>
    <property type="match status" value="1"/>
</dbReference>
<keyword evidence="5 7" id="KW-0472">Membrane</keyword>
<feature type="coiled-coil region" evidence="6">
    <location>
        <begin position="179"/>
        <end position="213"/>
    </location>
</feature>
<accession>A0A9Q7EZ77</accession>
<dbReference type="EMBL" id="CP072943">
    <property type="protein sequence ID" value="QTX31917.1"/>
    <property type="molecule type" value="Genomic_DNA"/>
</dbReference>
<sequence length="404" mass="43784">MTETEQTCPRAAEEDEIDLLDLLLVLARHKKFIFLTTTLFAVVAIVVALLSTPVYQGTTRLVPPTGSGSGASALLAQMGVPDFAAGALGGSSQGDLIVGIVKSRTVADRIIARFDLMARYEAEFADQARKAVSDNLSAQADAKTGIISLSYQDTDPALAAEMTNAFVDELRLVLQGLSITQASQQRLFLEEQLKKAQLDLIRTEDALREYQKASGILDAGAQVTALMDAIAKLRAEVAAKEVALGSARTFGTAQNPQVQRLRAELAGLREQLARLEAQAGSEMGVVPLKDLPDAGLEYARLLRDLRFNETLYGLLLKQYEQARMAEANEPTVIQVVDEAVVPDRRVKPKRTLMVVLATVLGGFVSLFGAFVLEFVRSAKADPERAAKIAALKEALSFRKKRRLA</sequence>
<keyword evidence="4 7" id="KW-1133">Transmembrane helix</keyword>
<feature type="domain" description="Tyrosine-protein kinase G-rich" evidence="9">
    <location>
        <begin position="299"/>
        <end position="371"/>
    </location>
</feature>